<evidence type="ECO:0000259" key="1">
    <source>
        <dbReference type="Pfam" id="PF00535"/>
    </source>
</evidence>
<dbReference type="InterPro" id="IPR001173">
    <property type="entry name" value="Glyco_trans_2-like"/>
</dbReference>
<protein>
    <submittedName>
        <fullName evidence="2">Glycosyltransferase</fullName>
    </submittedName>
</protein>
<dbReference type="SUPFAM" id="SSF53448">
    <property type="entry name" value="Nucleotide-diphospho-sugar transferases"/>
    <property type="match status" value="1"/>
</dbReference>
<dbReference type="InterPro" id="IPR050834">
    <property type="entry name" value="Glycosyltransf_2"/>
</dbReference>
<dbReference type="Pfam" id="PF00535">
    <property type="entry name" value="Glycos_transf_2"/>
    <property type="match status" value="1"/>
</dbReference>
<accession>A0A418M878</accession>
<evidence type="ECO:0000313" key="2">
    <source>
        <dbReference type="EMBL" id="RIV22291.1"/>
    </source>
</evidence>
<reference evidence="2 3" key="1">
    <citation type="submission" date="2018-08" db="EMBL/GenBank/DDBJ databases">
        <title>Fibrisoma montanum sp. nov., isolated from Danxia mountain soil.</title>
        <authorList>
            <person name="Huang Y."/>
        </authorList>
    </citation>
    <scope>NUCLEOTIDE SEQUENCE [LARGE SCALE GENOMIC DNA]</scope>
    <source>
        <strain evidence="2 3">HYT19</strain>
    </source>
</reference>
<dbReference type="RefSeq" id="WP_119668476.1">
    <property type="nucleotide sequence ID" value="NZ_QXED01000004.1"/>
</dbReference>
<dbReference type="PANTHER" id="PTHR43685:SF2">
    <property type="entry name" value="GLYCOSYLTRANSFERASE 2-LIKE DOMAIN-CONTAINING PROTEIN"/>
    <property type="match status" value="1"/>
</dbReference>
<dbReference type="OrthoDB" id="9802649at2"/>
<gene>
    <name evidence="2" type="ORF">DYU11_14810</name>
</gene>
<name>A0A418M878_9BACT</name>
<feature type="domain" description="Glycosyltransferase 2-like" evidence="1">
    <location>
        <begin position="11"/>
        <end position="141"/>
    </location>
</feature>
<evidence type="ECO:0000313" key="3">
    <source>
        <dbReference type="Proteomes" id="UP000283523"/>
    </source>
</evidence>
<dbReference type="GO" id="GO:0016740">
    <property type="term" value="F:transferase activity"/>
    <property type="evidence" value="ECO:0007669"/>
    <property type="project" value="UniProtKB-KW"/>
</dbReference>
<comment type="caution">
    <text evidence="2">The sequence shown here is derived from an EMBL/GenBank/DDBJ whole genome shotgun (WGS) entry which is preliminary data.</text>
</comment>
<dbReference type="PANTHER" id="PTHR43685">
    <property type="entry name" value="GLYCOSYLTRANSFERASE"/>
    <property type="match status" value="1"/>
</dbReference>
<dbReference type="InterPro" id="IPR029044">
    <property type="entry name" value="Nucleotide-diphossugar_trans"/>
</dbReference>
<dbReference type="AlphaFoldDB" id="A0A418M878"/>
<sequence>MKDEATVPLVSIVIPVYNQRLNFFREAVNSALQQTYPNVEVIVSNNHSTNEVPDYLDTLHDNRLRVVKPDSFLPMVQHFQFAADQAQGDWIMFLCSDDWIYPDCVETLISHLITAPESVVVAYGEIESVEHQDLQNVKFYYNRRKTGFRTAAESINELVHARPFIMWMPGDLFRRSAYQQVRAMLSGEFTYAFDLAMLFKLHEFGDLFYVNKPLGKFRFWTVKDGKVTNDRFADFIGDTGKLCRLIEQSPKLSTYLANGTTDMKAWRQYQAQRWLLGLLVGYISGDIDAEKCKIGINALSEHISSRTTFSALLAWTVSRPQSLVLRPALRGMHSFYSYLQSKVKIPF</sequence>
<organism evidence="2 3">
    <name type="scientific">Fibrisoma montanum</name>
    <dbReference type="NCBI Taxonomy" id="2305895"/>
    <lineage>
        <taxon>Bacteria</taxon>
        <taxon>Pseudomonadati</taxon>
        <taxon>Bacteroidota</taxon>
        <taxon>Cytophagia</taxon>
        <taxon>Cytophagales</taxon>
        <taxon>Spirosomataceae</taxon>
        <taxon>Fibrisoma</taxon>
    </lineage>
</organism>
<keyword evidence="3" id="KW-1185">Reference proteome</keyword>
<dbReference type="Gene3D" id="3.90.550.10">
    <property type="entry name" value="Spore Coat Polysaccharide Biosynthesis Protein SpsA, Chain A"/>
    <property type="match status" value="1"/>
</dbReference>
<dbReference type="Proteomes" id="UP000283523">
    <property type="component" value="Unassembled WGS sequence"/>
</dbReference>
<keyword evidence="2" id="KW-0808">Transferase</keyword>
<dbReference type="EMBL" id="QXED01000004">
    <property type="protein sequence ID" value="RIV22291.1"/>
    <property type="molecule type" value="Genomic_DNA"/>
</dbReference>
<proteinExistence type="predicted"/>